<evidence type="ECO:0000313" key="1">
    <source>
        <dbReference type="EMBL" id="STW09966.1"/>
    </source>
</evidence>
<reference evidence="1 2" key="1">
    <citation type="submission" date="2018-06" db="EMBL/GenBank/DDBJ databases">
        <authorList>
            <consortium name="Pathogen Informatics"/>
            <person name="Doyle S."/>
        </authorList>
    </citation>
    <scope>NUCLEOTIDE SEQUENCE [LARGE SCALE GENOMIC DNA]</scope>
    <source>
        <strain evidence="1 2">NCTC9149</strain>
    </source>
</reference>
<dbReference type="AlphaFoldDB" id="A0A7H4PC01"/>
<proteinExistence type="predicted"/>
<gene>
    <name evidence="1" type="ORF">NCTC9149_06474</name>
</gene>
<organism evidence="1 2">
    <name type="scientific">Klebsiella grimontii</name>
    <dbReference type="NCBI Taxonomy" id="2058152"/>
    <lineage>
        <taxon>Bacteria</taxon>
        <taxon>Pseudomonadati</taxon>
        <taxon>Pseudomonadota</taxon>
        <taxon>Gammaproteobacteria</taxon>
        <taxon>Enterobacterales</taxon>
        <taxon>Enterobacteriaceae</taxon>
        <taxon>Klebsiella/Raoultella group</taxon>
        <taxon>Klebsiella</taxon>
    </lineage>
</organism>
<name>A0A7H4PC01_9ENTR</name>
<dbReference type="EMBL" id="UGMX01000002">
    <property type="protein sequence ID" value="STW09966.1"/>
    <property type="molecule type" value="Genomic_DNA"/>
</dbReference>
<sequence length="31" mass="3536">MTLTKILARVKAVSKDLYYRGKGLRHALYVA</sequence>
<accession>A0A7H4PC01</accession>
<evidence type="ECO:0000313" key="2">
    <source>
        <dbReference type="Proteomes" id="UP000254571"/>
    </source>
</evidence>
<comment type="caution">
    <text evidence="1">The sequence shown here is derived from an EMBL/GenBank/DDBJ whole genome shotgun (WGS) entry which is preliminary data.</text>
</comment>
<protein>
    <submittedName>
        <fullName evidence="1">Uncharacterized protein</fullName>
    </submittedName>
</protein>
<dbReference type="Proteomes" id="UP000254571">
    <property type="component" value="Unassembled WGS sequence"/>
</dbReference>